<feature type="chain" id="PRO_5001783358" evidence="2">
    <location>
        <begin position="29"/>
        <end position="152"/>
    </location>
</feature>
<organism evidence="3 4">
    <name type="scientific">Nitratireductor basaltis</name>
    <dbReference type="NCBI Taxonomy" id="472175"/>
    <lineage>
        <taxon>Bacteria</taxon>
        <taxon>Pseudomonadati</taxon>
        <taxon>Pseudomonadota</taxon>
        <taxon>Alphaproteobacteria</taxon>
        <taxon>Hyphomicrobiales</taxon>
        <taxon>Phyllobacteriaceae</taxon>
        <taxon>Nitratireductor</taxon>
    </lineage>
</organism>
<dbReference type="RefSeq" id="WP_244444553.1">
    <property type="nucleotide sequence ID" value="NZ_JMQM01000001.1"/>
</dbReference>
<reference evidence="3 4" key="1">
    <citation type="submission" date="2014-05" db="EMBL/GenBank/DDBJ databases">
        <title>Draft Genome Sequence of Nitratireductor basaltis Strain UMTGB225, A Marine Bacterium Isolated from Green Barrel Tunicate.</title>
        <authorList>
            <person name="Gan H.Y."/>
        </authorList>
    </citation>
    <scope>NUCLEOTIDE SEQUENCE [LARGE SCALE GENOMIC DNA]</scope>
    <source>
        <strain evidence="3 4">UMTGB225</strain>
    </source>
</reference>
<proteinExistence type="predicted"/>
<keyword evidence="4" id="KW-1185">Reference proteome</keyword>
<dbReference type="EMBL" id="JMQM01000001">
    <property type="protein sequence ID" value="KFB11183.1"/>
    <property type="molecule type" value="Genomic_DNA"/>
</dbReference>
<accession>A0A084UDZ7</accession>
<protein>
    <submittedName>
        <fullName evidence="3">Uncharacterized protein</fullName>
    </submittedName>
</protein>
<gene>
    <name evidence="3" type="ORF">EL18_02228</name>
</gene>
<feature type="signal peptide" evidence="2">
    <location>
        <begin position="1"/>
        <end position="28"/>
    </location>
</feature>
<evidence type="ECO:0000256" key="1">
    <source>
        <dbReference type="SAM" id="MobiDB-lite"/>
    </source>
</evidence>
<dbReference type="STRING" id="472175.EL18_02228"/>
<feature type="region of interest" description="Disordered" evidence="1">
    <location>
        <begin position="128"/>
        <end position="152"/>
    </location>
</feature>
<dbReference type="AlphaFoldDB" id="A0A084UDZ7"/>
<keyword evidence="2" id="KW-0732">Signal</keyword>
<dbReference type="Proteomes" id="UP000053675">
    <property type="component" value="Unassembled WGS sequence"/>
</dbReference>
<evidence type="ECO:0000313" key="4">
    <source>
        <dbReference type="Proteomes" id="UP000053675"/>
    </source>
</evidence>
<sequence>MMGKTKSVVLAAALIGGAGAMLQGTANAQDERFRLERTEDGYVRMNTQTGEMSLCREQDGRLTCAPSSETDDSSQMSLQSRLADLEKRVEKLEAEAKPNTGLPSEEEFDQTLGMMERFFQRFIGIVKDLDAETDTPPNKPAEPEPGEDASRT</sequence>
<comment type="caution">
    <text evidence="3">The sequence shown here is derived from an EMBL/GenBank/DDBJ whole genome shotgun (WGS) entry which is preliminary data.</text>
</comment>
<evidence type="ECO:0000256" key="2">
    <source>
        <dbReference type="SAM" id="SignalP"/>
    </source>
</evidence>
<dbReference type="PATRIC" id="fig|472175.3.peg.2218"/>
<evidence type="ECO:0000313" key="3">
    <source>
        <dbReference type="EMBL" id="KFB11183.1"/>
    </source>
</evidence>
<name>A0A084UDZ7_9HYPH</name>